<comment type="caution">
    <text evidence="3">The sequence shown here is derived from an EMBL/GenBank/DDBJ whole genome shotgun (WGS) entry which is preliminary data.</text>
</comment>
<dbReference type="AlphaFoldDB" id="A0A3A4R319"/>
<organism evidence="3 4">
    <name type="scientific">Candidatus Auribacter fodinae</name>
    <dbReference type="NCBI Taxonomy" id="2093366"/>
    <lineage>
        <taxon>Bacteria</taxon>
        <taxon>Pseudomonadati</taxon>
        <taxon>Candidatus Auribacterota</taxon>
        <taxon>Candidatus Auribacteria</taxon>
        <taxon>Candidatus Auribacterales</taxon>
        <taxon>Candidatus Auribacteraceae</taxon>
        <taxon>Candidatus Auribacter</taxon>
    </lineage>
</organism>
<evidence type="ECO:0008006" key="5">
    <source>
        <dbReference type="Google" id="ProtNLM"/>
    </source>
</evidence>
<feature type="transmembrane region" description="Helical" evidence="1">
    <location>
        <begin position="405"/>
        <end position="421"/>
    </location>
</feature>
<gene>
    <name evidence="3" type="ORF">C4541_07290</name>
</gene>
<evidence type="ECO:0000256" key="2">
    <source>
        <dbReference type="SAM" id="SignalP"/>
    </source>
</evidence>
<protein>
    <recommendedName>
        <fullName evidence="5">PEP-CTERM sorting domain-containing protein</fullName>
    </recommendedName>
</protein>
<evidence type="ECO:0000313" key="3">
    <source>
        <dbReference type="EMBL" id="RJP58836.1"/>
    </source>
</evidence>
<feature type="signal peptide" evidence="2">
    <location>
        <begin position="1"/>
        <end position="22"/>
    </location>
</feature>
<keyword evidence="2" id="KW-0732">Signal</keyword>
<sequence length="423" mass="46057">MKRLISSMVLAVCGFIAVNTHAMEFQVNSYTTNSQTAPAIAFGSTNYMITWTSTLQDGNDGGVYGRLVNTDGSFLGNEFKLNTYTTFHQDSTALAFDGTNYLVTWRSYLQDGNGNGVFGRVVSSTGSFIGNEFQINTYTTAAQRQTSLAFDGTNYLVTWHSDGQDGSSYGVYGQRISKTGSKVGGEFRVSTYTPDHQTYSDVAFDGSNYLVTWQSYGQDGAQGGIYGQRVSKTGSKVGSEFQINTYTSGDQTGCAIEFDGTNYLVIWQGPGQDGNGYEVYGQLVAPNGTKVGSEFKLNTHTLSDQDTCKLSFNGQYYLVVWESYNEDGSLEGIVCQYVDTDGNLVGEAFVMNDYILGNQGTPDVAWDGANFLITWQSYGQDGDAYGIYADFIGGAPIIPVPEPCTIFLFGLSLIGVIRKYLKN</sequence>
<keyword evidence="1" id="KW-1133">Transmembrane helix</keyword>
<reference evidence="3 4" key="1">
    <citation type="journal article" date="2017" name="ISME J.">
        <title>Energy and carbon metabolisms in a deep terrestrial subsurface fluid microbial community.</title>
        <authorList>
            <person name="Momper L."/>
            <person name="Jungbluth S.P."/>
            <person name="Lee M.D."/>
            <person name="Amend J.P."/>
        </authorList>
    </citation>
    <scope>NUCLEOTIDE SEQUENCE [LARGE SCALE GENOMIC DNA]</scope>
    <source>
        <strain evidence="3">SURF_26</strain>
    </source>
</reference>
<dbReference type="EMBL" id="QZJZ01000060">
    <property type="protein sequence ID" value="RJP58836.1"/>
    <property type="molecule type" value="Genomic_DNA"/>
</dbReference>
<accession>A0A3A4R319</accession>
<dbReference type="Proteomes" id="UP000266426">
    <property type="component" value="Unassembled WGS sequence"/>
</dbReference>
<keyword evidence="1" id="KW-0812">Transmembrane</keyword>
<name>A0A3A4R319_9BACT</name>
<evidence type="ECO:0000256" key="1">
    <source>
        <dbReference type="SAM" id="Phobius"/>
    </source>
</evidence>
<proteinExistence type="predicted"/>
<keyword evidence="1" id="KW-0472">Membrane</keyword>
<feature type="chain" id="PRO_5017466480" description="PEP-CTERM sorting domain-containing protein" evidence="2">
    <location>
        <begin position="23"/>
        <end position="423"/>
    </location>
</feature>
<evidence type="ECO:0000313" key="4">
    <source>
        <dbReference type="Proteomes" id="UP000266426"/>
    </source>
</evidence>